<dbReference type="Gene3D" id="3.20.20.220">
    <property type="match status" value="1"/>
</dbReference>
<evidence type="ECO:0000256" key="5">
    <source>
        <dbReference type="ARBA" id="ARBA00022827"/>
    </source>
</evidence>
<dbReference type="Pfam" id="PF02219">
    <property type="entry name" value="MTHFR"/>
    <property type="match status" value="1"/>
</dbReference>
<dbReference type="CDD" id="cd10527">
    <property type="entry name" value="SET_LSMT"/>
    <property type="match status" value="1"/>
</dbReference>
<dbReference type="PANTHER" id="PTHR45754:SF3">
    <property type="entry name" value="METHYLENETETRAHYDROFOLATE REDUCTASE (NADPH)"/>
    <property type="match status" value="1"/>
</dbReference>
<dbReference type="Proteomes" id="UP001530293">
    <property type="component" value="Unassembled WGS sequence"/>
</dbReference>
<keyword evidence="6" id="KW-0560">Oxidoreductase</keyword>
<keyword evidence="4" id="KW-0285">Flavoprotein</keyword>
<name>A0ABD3LZS4_9STRA</name>
<evidence type="ECO:0000313" key="7">
    <source>
        <dbReference type="EMBL" id="KAL3757269.1"/>
    </source>
</evidence>
<dbReference type="CDD" id="cd00537">
    <property type="entry name" value="MTHFR"/>
    <property type="match status" value="1"/>
</dbReference>
<dbReference type="SUPFAM" id="SSF51730">
    <property type="entry name" value="FAD-linked oxidoreductase"/>
    <property type="match status" value="1"/>
</dbReference>
<dbReference type="PANTHER" id="PTHR45754">
    <property type="entry name" value="METHYLENETETRAHYDROFOLATE REDUCTASE"/>
    <property type="match status" value="1"/>
</dbReference>
<proteinExistence type="inferred from homology"/>
<dbReference type="InterPro" id="IPR003171">
    <property type="entry name" value="Mehydrof_redctse-like"/>
</dbReference>
<evidence type="ECO:0000256" key="1">
    <source>
        <dbReference type="ARBA" id="ARBA00001974"/>
    </source>
</evidence>
<organism evidence="7 8">
    <name type="scientific">Discostella pseudostelligera</name>
    <dbReference type="NCBI Taxonomy" id="259834"/>
    <lineage>
        <taxon>Eukaryota</taxon>
        <taxon>Sar</taxon>
        <taxon>Stramenopiles</taxon>
        <taxon>Ochrophyta</taxon>
        <taxon>Bacillariophyta</taxon>
        <taxon>Coscinodiscophyceae</taxon>
        <taxon>Thalassiosirophycidae</taxon>
        <taxon>Stephanodiscales</taxon>
        <taxon>Stephanodiscaceae</taxon>
        <taxon>Discostella</taxon>
    </lineage>
</organism>
<accession>A0ABD3LZS4</accession>
<dbReference type="Gene3D" id="3.90.1410.10">
    <property type="entry name" value="set domain protein methyltransferase, domain 1"/>
    <property type="match status" value="1"/>
</dbReference>
<comment type="cofactor">
    <cofactor evidence="1">
        <name>FAD</name>
        <dbReference type="ChEBI" id="CHEBI:57692"/>
    </cofactor>
</comment>
<keyword evidence="8" id="KW-1185">Reference proteome</keyword>
<evidence type="ECO:0000256" key="3">
    <source>
        <dbReference type="ARBA" id="ARBA00006743"/>
    </source>
</evidence>
<evidence type="ECO:0000313" key="8">
    <source>
        <dbReference type="Proteomes" id="UP001530293"/>
    </source>
</evidence>
<comment type="caution">
    <text evidence="7">The sequence shown here is derived from an EMBL/GenBank/DDBJ whole genome shotgun (WGS) entry which is preliminary data.</text>
</comment>
<dbReference type="AlphaFoldDB" id="A0ABD3LZS4"/>
<dbReference type="GO" id="GO:0044281">
    <property type="term" value="P:small molecule metabolic process"/>
    <property type="evidence" value="ECO:0007669"/>
    <property type="project" value="UniProtKB-ARBA"/>
</dbReference>
<evidence type="ECO:0000256" key="2">
    <source>
        <dbReference type="ARBA" id="ARBA00004777"/>
    </source>
</evidence>
<gene>
    <name evidence="7" type="ORF">ACHAWU_008430</name>
</gene>
<sequence length="849" mass="94728">MADSTTESAPQDILPDPKIIDLLKKEPASNIAHVSLEYFPPRTEQGVQNLHARMDRMLANTKSLYTDTTWGAGGSTADLSLQIALHAHKTGHVSNMHLTCTNMEKDGDPIKAVHDALQQAYDGGIRNIVALRGDPPEGEKEWTAAEGGFTCALDLVKYIRKTFNDDFGISVAGYPEGHPNRISELSSEEVESMSETEKGRCCTHDGVTYVCKDDDYKKEMDYLKEKVDAGADFIITQMFFDAEVFKTFVEDCRKWGIDCPIVPGLMCINAYPGFKKMTKFCKTRVPKPLEEKMDSMKDDPDAVKKFGVEFGAEICRKLLDFGVNILHFYTLNLEKVVYGITDELGITSGLIEKSNESDASDMVAVGSAWARVGDSVKTSAGQGIVKEIKGDGAAVIVIDGNDIEFAKAAFSSPSPSCANPLTSTSCLRRPLPSSLGVYNTAIDVDEEAQRDISSFEEWASYNGIQRADGFQLVGEELFAGYLDVSAITTQDVPAGSTVLYIPNEVMLSSSKAMEEFGRLAEAEEMLISNGYESEIRQYYLMVKILVELDKGRDSPWFEFLNSLPRFYSNGASMTPFCYTCIPPLLAKLCDEERVRLFNISVKQGLPFLSDEIKGDPELWKWAYQVVYTRGFETDNGDFSICPMADYFNHGTDHEIWLTYDDAGNCYAQSTMDVPANSPLRMCYGDPTNPSFLLSRYGFLDESSPATFCKIIPPYISDEMKNLGYAENRMLFYNTGDVSEEVWDILLYMALDETDPGIQHQFYQAHMTGDYATKQYIHEQYYPLTAKKLANHINTFLAELAALEKKVDYGGKVAADDHPRLPLVLRHNEFVKNIFLTVRHKQGLDLNGFG</sequence>
<dbReference type="InterPro" id="IPR029041">
    <property type="entry name" value="FAD-linked_oxidoreductase-like"/>
</dbReference>
<evidence type="ECO:0008006" key="9">
    <source>
        <dbReference type="Google" id="ProtNLM"/>
    </source>
</evidence>
<comment type="pathway">
    <text evidence="2">One-carbon metabolism; tetrahydrofolate interconversion.</text>
</comment>
<keyword evidence="5" id="KW-0274">FAD</keyword>
<dbReference type="InterPro" id="IPR004621">
    <property type="entry name" value="Fadh2_euk"/>
</dbReference>
<reference evidence="7 8" key="1">
    <citation type="submission" date="2024-10" db="EMBL/GenBank/DDBJ databases">
        <title>Updated reference genomes for cyclostephanoid diatoms.</title>
        <authorList>
            <person name="Roberts W.R."/>
            <person name="Alverson A.J."/>
        </authorList>
    </citation>
    <scope>NUCLEOTIDE SEQUENCE [LARGE SCALE GENOMIC DNA]</scope>
    <source>
        <strain evidence="7 8">AJA232-27</strain>
    </source>
</reference>
<evidence type="ECO:0000256" key="4">
    <source>
        <dbReference type="ARBA" id="ARBA00022630"/>
    </source>
</evidence>
<dbReference type="EMBL" id="JALLBG020000268">
    <property type="protein sequence ID" value="KAL3757269.1"/>
    <property type="molecule type" value="Genomic_DNA"/>
</dbReference>
<dbReference type="InterPro" id="IPR046341">
    <property type="entry name" value="SET_dom_sf"/>
</dbReference>
<evidence type="ECO:0000256" key="6">
    <source>
        <dbReference type="ARBA" id="ARBA00023002"/>
    </source>
</evidence>
<protein>
    <recommendedName>
        <fullName evidence="9">Methylenetetrahydrofolate reductase (NAD(P)H)</fullName>
    </recommendedName>
</protein>
<comment type="similarity">
    <text evidence="3">Belongs to the methylenetetrahydrofolate reductase family.</text>
</comment>
<dbReference type="NCBIfam" id="TIGR00677">
    <property type="entry name" value="fadh2_euk"/>
    <property type="match status" value="1"/>
</dbReference>
<dbReference type="SUPFAM" id="SSF82199">
    <property type="entry name" value="SET domain"/>
    <property type="match status" value="1"/>
</dbReference>
<dbReference type="GO" id="GO:0004489">
    <property type="term" value="F:methylenetetrahydrofolate reductase [NAD(P)H] activity"/>
    <property type="evidence" value="ECO:0007669"/>
    <property type="project" value="UniProtKB-ARBA"/>
</dbReference>